<accession>A0ABW5PT18</accession>
<evidence type="ECO:0000313" key="4">
    <source>
        <dbReference type="Proteomes" id="UP001597458"/>
    </source>
</evidence>
<keyword evidence="2" id="KW-0812">Transmembrane</keyword>
<evidence type="ECO:0000256" key="1">
    <source>
        <dbReference type="SAM" id="MobiDB-lite"/>
    </source>
</evidence>
<evidence type="ECO:0008006" key="5">
    <source>
        <dbReference type="Google" id="ProtNLM"/>
    </source>
</evidence>
<gene>
    <name evidence="3" type="ORF">ACFSTF_12300</name>
</gene>
<proteinExistence type="predicted"/>
<evidence type="ECO:0000256" key="2">
    <source>
        <dbReference type="SAM" id="Phobius"/>
    </source>
</evidence>
<keyword evidence="2" id="KW-0472">Membrane</keyword>
<name>A0ABW5PT18_9BACI</name>
<keyword evidence="4" id="KW-1185">Reference proteome</keyword>
<protein>
    <recommendedName>
        <fullName evidence="5">Transmembrane protein</fullName>
    </recommendedName>
</protein>
<feature type="transmembrane region" description="Helical" evidence="2">
    <location>
        <begin position="72"/>
        <end position="97"/>
    </location>
</feature>
<sequence length="124" mass="13561">MVVASTLPVPQPDQGYGVRGGGPSPVYQPYQTNQTYQQNQFRQISQSSQIGQASQSNQISQKDLANLSNLKFIIRINTISLIGSTLFIIAAISNVIAATRAYRIARSDLGGQVNMFDDYADYSI</sequence>
<reference evidence="4" key="1">
    <citation type="journal article" date="2019" name="Int. J. Syst. Evol. Microbiol.">
        <title>The Global Catalogue of Microorganisms (GCM) 10K type strain sequencing project: providing services to taxonomists for standard genome sequencing and annotation.</title>
        <authorList>
            <consortium name="The Broad Institute Genomics Platform"/>
            <consortium name="The Broad Institute Genome Sequencing Center for Infectious Disease"/>
            <person name="Wu L."/>
            <person name="Ma J."/>
        </authorList>
    </citation>
    <scope>NUCLEOTIDE SEQUENCE [LARGE SCALE GENOMIC DNA]</scope>
    <source>
        <strain evidence="4">TISTR 2241</strain>
    </source>
</reference>
<keyword evidence="2" id="KW-1133">Transmembrane helix</keyword>
<evidence type="ECO:0000313" key="3">
    <source>
        <dbReference type="EMBL" id="MFD2618090.1"/>
    </source>
</evidence>
<dbReference type="Proteomes" id="UP001597458">
    <property type="component" value="Unassembled WGS sequence"/>
</dbReference>
<organism evidence="3 4">
    <name type="scientific">Terrilactibacillus laevilacticus</name>
    <dbReference type="NCBI Taxonomy" id="1380157"/>
    <lineage>
        <taxon>Bacteria</taxon>
        <taxon>Bacillati</taxon>
        <taxon>Bacillota</taxon>
        <taxon>Bacilli</taxon>
        <taxon>Bacillales</taxon>
        <taxon>Bacillaceae</taxon>
        <taxon>Terrilactibacillus</taxon>
    </lineage>
</organism>
<feature type="region of interest" description="Disordered" evidence="1">
    <location>
        <begin position="1"/>
        <end position="30"/>
    </location>
</feature>
<dbReference type="EMBL" id="JBHUMR010000014">
    <property type="protein sequence ID" value="MFD2618090.1"/>
    <property type="molecule type" value="Genomic_DNA"/>
</dbReference>
<dbReference type="RefSeq" id="WP_141190121.1">
    <property type="nucleotide sequence ID" value="NZ_JBHUMR010000014.1"/>
</dbReference>
<comment type="caution">
    <text evidence="3">The sequence shown here is derived from an EMBL/GenBank/DDBJ whole genome shotgun (WGS) entry which is preliminary data.</text>
</comment>